<dbReference type="PROSITE" id="PS50043">
    <property type="entry name" value="HTH_LUXR_2"/>
    <property type="match status" value="1"/>
</dbReference>
<dbReference type="InterPro" id="IPR000792">
    <property type="entry name" value="Tscrpt_reg_LuxR_C"/>
</dbReference>
<organism evidence="6 7">
    <name type="scientific">Leadbettera azotonutricia (strain ATCC BAA-888 / DSM 13862 / ZAS-9)</name>
    <name type="common">Treponema azotonutricium</name>
    <dbReference type="NCBI Taxonomy" id="545695"/>
    <lineage>
        <taxon>Bacteria</taxon>
        <taxon>Pseudomonadati</taxon>
        <taxon>Spirochaetota</taxon>
        <taxon>Spirochaetia</taxon>
        <taxon>Spirochaetales</taxon>
        <taxon>Breznakiellaceae</taxon>
        <taxon>Leadbettera</taxon>
    </lineage>
</organism>
<evidence type="ECO:0000259" key="5">
    <source>
        <dbReference type="PROSITE" id="PS50110"/>
    </source>
</evidence>
<dbReference type="KEGG" id="taz:TREAZ_1665"/>
<proteinExistence type="predicted"/>
<evidence type="ECO:0000256" key="2">
    <source>
        <dbReference type="ARBA" id="ARBA00023125"/>
    </source>
</evidence>
<evidence type="ECO:0000259" key="4">
    <source>
        <dbReference type="PROSITE" id="PS50043"/>
    </source>
</evidence>
<dbReference type="Pfam" id="PF00196">
    <property type="entry name" value="GerE"/>
    <property type="match status" value="1"/>
</dbReference>
<dbReference type="AlphaFoldDB" id="F5YD93"/>
<dbReference type="CDD" id="cd17535">
    <property type="entry name" value="REC_NarL-like"/>
    <property type="match status" value="1"/>
</dbReference>
<dbReference type="GO" id="GO:0006355">
    <property type="term" value="P:regulation of DNA-templated transcription"/>
    <property type="evidence" value="ECO:0007669"/>
    <property type="project" value="InterPro"/>
</dbReference>
<evidence type="ECO:0000313" key="6">
    <source>
        <dbReference type="EMBL" id="AEF82506.1"/>
    </source>
</evidence>
<dbReference type="InterPro" id="IPR016032">
    <property type="entry name" value="Sig_transdc_resp-reg_C-effctor"/>
</dbReference>
<dbReference type="FunCoup" id="F5YD93">
    <property type="interactions" value="102"/>
</dbReference>
<dbReference type="GO" id="GO:0000160">
    <property type="term" value="P:phosphorelay signal transduction system"/>
    <property type="evidence" value="ECO:0007669"/>
    <property type="project" value="InterPro"/>
</dbReference>
<feature type="domain" description="Response regulatory" evidence="5">
    <location>
        <begin position="8"/>
        <end position="131"/>
    </location>
</feature>
<dbReference type="InterPro" id="IPR001789">
    <property type="entry name" value="Sig_transdc_resp-reg_receiver"/>
</dbReference>
<name>F5YD93_LEAAZ</name>
<reference evidence="7" key="1">
    <citation type="submission" date="2009-12" db="EMBL/GenBank/DDBJ databases">
        <title>Complete sequence of Treponema azotonutricium strain ZAS-9.</title>
        <authorList>
            <person name="Tetu S.G."/>
            <person name="Matson E."/>
            <person name="Ren Q."/>
            <person name="Seshadri R."/>
            <person name="Elbourne L."/>
            <person name="Hassan K.A."/>
            <person name="Durkin A."/>
            <person name="Radune D."/>
            <person name="Mohamoud Y."/>
            <person name="Shay R."/>
            <person name="Jin S."/>
            <person name="Zhang X."/>
            <person name="Lucey K."/>
            <person name="Ballor N.R."/>
            <person name="Ottesen E."/>
            <person name="Rosenthal R."/>
            <person name="Allen A."/>
            <person name="Leadbetter J.R."/>
            <person name="Paulsen I.T."/>
        </authorList>
    </citation>
    <scope>NUCLEOTIDE SEQUENCE [LARGE SCALE GENOMIC DNA]</scope>
    <source>
        <strain evidence="7">ATCC BAA-888 / DSM 13862 / ZAS-9</strain>
    </source>
</reference>
<dbReference type="RefSeq" id="WP_015710358.1">
    <property type="nucleotide sequence ID" value="NC_015577.1"/>
</dbReference>
<keyword evidence="1 3" id="KW-0597">Phosphoprotein</keyword>
<feature type="domain" description="HTH luxR-type" evidence="4">
    <location>
        <begin position="148"/>
        <end position="208"/>
    </location>
</feature>
<dbReference type="SUPFAM" id="SSF52172">
    <property type="entry name" value="CheY-like"/>
    <property type="match status" value="1"/>
</dbReference>
<keyword evidence="7" id="KW-1185">Reference proteome</keyword>
<evidence type="ECO:0000313" key="7">
    <source>
        <dbReference type="Proteomes" id="UP000009222"/>
    </source>
</evidence>
<dbReference type="SMART" id="SM00421">
    <property type="entry name" value="HTH_LUXR"/>
    <property type="match status" value="1"/>
</dbReference>
<dbReference type="PANTHER" id="PTHR43214:SF43">
    <property type="entry name" value="TWO-COMPONENT RESPONSE REGULATOR"/>
    <property type="match status" value="1"/>
</dbReference>
<protein>
    <submittedName>
        <fullName evidence="6">Two component transcriptional regulator, LuxR family</fullName>
    </submittedName>
</protein>
<dbReference type="PRINTS" id="PR00038">
    <property type="entry name" value="HTHLUXR"/>
</dbReference>
<accession>F5YD93</accession>
<sequence length="208" mass="23638">MNKAEKPTLVLIDDHRMIRKGFGIYLTETNRFALLGEAGSLKDAYALFEKLPGPPHLVLLDIELGEENGLELIPWLEKKYTSENKPVPAVLVYSVFEDPYRVQSSLRMGARGYISKSADEGEIEAALDAVIAGKSYIDKHLAKKMTSLPDFYSRLTRREREILALVQKNYSNSRIARELKVEQRTIENYLSRIYDKTGTTTRGDLVKL</sequence>
<dbReference type="STRING" id="545695.TREAZ_1665"/>
<dbReference type="OrthoDB" id="370587at2"/>
<dbReference type="SMART" id="SM00448">
    <property type="entry name" value="REC"/>
    <property type="match status" value="1"/>
</dbReference>
<gene>
    <name evidence="6" type="ordered locus">TREAZ_1665</name>
</gene>
<dbReference type="CDD" id="cd06170">
    <property type="entry name" value="LuxR_C_like"/>
    <property type="match status" value="1"/>
</dbReference>
<keyword evidence="2" id="KW-0238">DNA-binding</keyword>
<dbReference type="GO" id="GO:0003677">
    <property type="term" value="F:DNA binding"/>
    <property type="evidence" value="ECO:0007669"/>
    <property type="project" value="UniProtKB-KW"/>
</dbReference>
<dbReference type="InParanoid" id="F5YD93"/>
<dbReference type="InterPro" id="IPR058245">
    <property type="entry name" value="NreC/VraR/RcsB-like_REC"/>
</dbReference>
<dbReference type="SUPFAM" id="SSF46894">
    <property type="entry name" value="C-terminal effector domain of the bipartite response regulators"/>
    <property type="match status" value="1"/>
</dbReference>
<feature type="modified residue" description="4-aspartylphosphate" evidence="3">
    <location>
        <position position="61"/>
    </location>
</feature>
<evidence type="ECO:0000256" key="3">
    <source>
        <dbReference type="PROSITE-ProRule" id="PRU00169"/>
    </source>
</evidence>
<dbReference type="PROSITE" id="PS50110">
    <property type="entry name" value="RESPONSE_REGULATORY"/>
    <property type="match status" value="1"/>
</dbReference>
<dbReference type="PANTHER" id="PTHR43214">
    <property type="entry name" value="TWO-COMPONENT RESPONSE REGULATOR"/>
    <property type="match status" value="1"/>
</dbReference>
<evidence type="ECO:0000256" key="1">
    <source>
        <dbReference type="ARBA" id="ARBA00022553"/>
    </source>
</evidence>
<dbReference type="InterPro" id="IPR011006">
    <property type="entry name" value="CheY-like_superfamily"/>
</dbReference>
<dbReference type="InterPro" id="IPR039420">
    <property type="entry name" value="WalR-like"/>
</dbReference>
<dbReference type="Pfam" id="PF00072">
    <property type="entry name" value="Response_reg"/>
    <property type="match status" value="1"/>
</dbReference>
<dbReference type="EMBL" id="CP001841">
    <property type="protein sequence ID" value="AEF82506.1"/>
    <property type="molecule type" value="Genomic_DNA"/>
</dbReference>
<dbReference type="eggNOG" id="COG2197">
    <property type="taxonomic scope" value="Bacteria"/>
</dbReference>
<dbReference type="Proteomes" id="UP000009222">
    <property type="component" value="Chromosome"/>
</dbReference>
<reference evidence="6 7" key="2">
    <citation type="journal article" date="2011" name="ISME J.">
        <title>RNA-seq reveals cooperative metabolic interactions between two termite-gut spirochete species in co-culture.</title>
        <authorList>
            <person name="Rosenthal A.Z."/>
            <person name="Matson E.G."/>
            <person name="Eldar A."/>
            <person name="Leadbetter J.R."/>
        </authorList>
    </citation>
    <scope>NUCLEOTIDE SEQUENCE [LARGE SCALE GENOMIC DNA]</scope>
    <source>
        <strain evidence="7">ATCC BAA-888 / DSM 13862 / ZAS-9</strain>
    </source>
</reference>
<dbReference type="HOGENOM" id="CLU_000445_90_1_12"/>
<dbReference type="Gene3D" id="3.40.50.2300">
    <property type="match status" value="1"/>
</dbReference>